<keyword evidence="1" id="KW-0472">Membrane</keyword>
<proteinExistence type="predicted"/>
<keyword evidence="1" id="KW-0812">Transmembrane</keyword>
<dbReference type="RefSeq" id="WP_171656171.1">
    <property type="nucleotide sequence ID" value="NZ_WHOD01000128.1"/>
</dbReference>
<dbReference type="AlphaFoldDB" id="A0A972GX50"/>
<dbReference type="Proteomes" id="UP000641588">
    <property type="component" value="Unassembled WGS sequence"/>
</dbReference>
<accession>A0A972GX50</accession>
<evidence type="ECO:0000256" key="1">
    <source>
        <dbReference type="SAM" id="Phobius"/>
    </source>
</evidence>
<gene>
    <name evidence="2" type="ORF">GC093_32530</name>
</gene>
<feature type="transmembrane region" description="Helical" evidence="1">
    <location>
        <begin position="12"/>
        <end position="32"/>
    </location>
</feature>
<dbReference type="SUPFAM" id="SSF82171">
    <property type="entry name" value="DPP6 N-terminal domain-like"/>
    <property type="match status" value="1"/>
</dbReference>
<protein>
    <submittedName>
        <fullName evidence="2">Uncharacterized protein</fullName>
    </submittedName>
</protein>
<evidence type="ECO:0000313" key="2">
    <source>
        <dbReference type="EMBL" id="NOU97918.1"/>
    </source>
</evidence>
<name>A0A972GX50_9BACL</name>
<organism evidence="2 3">
    <name type="scientific">Paenibacillus foliorum</name>
    <dbReference type="NCBI Taxonomy" id="2654974"/>
    <lineage>
        <taxon>Bacteria</taxon>
        <taxon>Bacillati</taxon>
        <taxon>Bacillota</taxon>
        <taxon>Bacilli</taxon>
        <taxon>Bacillales</taxon>
        <taxon>Paenibacillaceae</taxon>
        <taxon>Paenibacillus</taxon>
    </lineage>
</organism>
<keyword evidence="1" id="KW-1133">Transmembrane helix</keyword>
<dbReference type="EMBL" id="WHOD01000128">
    <property type="protein sequence ID" value="NOU97918.1"/>
    <property type="molecule type" value="Genomic_DNA"/>
</dbReference>
<sequence length="544" mass="62110">MKLNIRKVQKPFIWLAAGLAVLIATSFIVFSYPVRTTPFVKAIDASDQKAGSAKIIATPVSYSVKEDFKNSNVELPKHDFGSLQVSKSKVNRGIQLLAKQGHVQGQYVAPDQTRMVYLVQRLQQEEKDAWAQVELVSVDPQTQQMLIEPIGFTYTNGEQLEAALQSTGLSGFVSNDEFLYTTVKNEHDEWVYLLNKFNFTHKTVTPVMELFRYSYTDNNNKPPVIYCSQLSPDKTHLFVRDSRNGIVSYDLGTGEAKLSSSDSNEVKPGEYFELLEDNGIALYSASRYQSDVLWVDLNTGVRRQPFIAEQGFVEVGMDVKGKIMYYNFTNDRMPENIMMSDKQGLLLPNGVQMTDFQGNPTKRFSLSKDAKEKLEFGGYSESKKAVLLHKFTVAMNGNGQPYKKTSGWLLGDMNTGSMTLLNKIDVPDNWDKKDILFGKVALSAVVHSAQEQVFVNFLDNSYYMSRWKTHQVQLLQDEDIVIYQDDLQKRVFVSSFTRPDLVVAALNYKKYNWDNNKFSLLNGHWLTRYQKQPEGDKLYFFQWN</sequence>
<evidence type="ECO:0000313" key="3">
    <source>
        <dbReference type="Proteomes" id="UP000641588"/>
    </source>
</evidence>
<keyword evidence="3" id="KW-1185">Reference proteome</keyword>
<comment type="caution">
    <text evidence="2">The sequence shown here is derived from an EMBL/GenBank/DDBJ whole genome shotgun (WGS) entry which is preliminary data.</text>
</comment>
<reference evidence="2" key="1">
    <citation type="submission" date="2019-10" db="EMBL/GenBank/DDBJ databases">
        <title>Description of Paenibacillus glebae sp. nov.</title>
        <authorList>
            <person name="Carlier A."/>
            <person name="Qi S."/>
        </authorList>
    </citation>
    <scope>NUCLEOTIDE SEQUENCE</scope>
    <source>
        <strain evidence="2">LMG 31456</strain>
    </source>
</reference>